<evidence type="ECO:0000256" key="4">
    <source>
        <dbReference type="ARBA" id="ARBA00022475"/>
    </source>
</evidence>
<evidence type="ECO:0000259" key="12">
    <source>
        <dbReference type="Pfam" id="PF02687"/>
    </source>
</evidence>
<dbReference type="InterPro" id="IPR003838">
    <property type="entry name" value="ABC3_permease_C"/>
</dbReference>
<dbReference type="InterPro" id="IPR058204">
    <property type="entry name" value="FtsX_firmicutes-type"/>
</dbReference>
<dbReference type="InterPro" id="IPR040690">
    <property type="entry name" value="FtsX_ECD"/>
</dbReference>
<dbReference type="PANTHER" id="PTHR47755:SF1">
    <property type="entry name" value="CELL DIVISION PROTEIN FTSX"/>
    <property type="match status" value="1"/>
</dbReference>
<dbReference type="PIRSF" id="PIRSF003097">
    <property type="entry name" value="FtsX"/>
    <property type="match status" value="1"/>
</dbReference>
<keyword evidence="5 10" id="KW-0132">Cell division</keyword>
<dbReference type="Gene3D" id="3.30.70.3040">
    <property type="match status" value="1"/>
</dbReference>
<evidence type="ECO:0000256" key="6">
    <source>
        <dbReference type="ARBA" id="ARBA00022692"/>
    </source>
</evidence>
<evidence type="ECO:0000256" key="7">
    <source>
        <dbReference type="ARBA" id="ARBA00022989"/>
    </source>
</evidence>
<evidence type="ECO:0000313" key="14">
    <source>
        <dbReference type="EMBL" id="WLV23969.1"/>
    </source>
</evidence>
<evidence type="ECO:0000256" key="8">
    <source>
        <dbReference type="ARBA" id="ARBA00023136"/>
    </source>
</evidence>
<protein>
    <recommendedName>
        <fullName evidence="3 10">Cell division protein FtsX</fullName>
    </recommendedName>
</protein>
<feature type="transmembrane region" description="Helical" evidence="11">
    <location>
        <begin position="168"/>
        <end position="189"/>
    </location>
</feature>
<feature type="domain" description="FtsX extracellular" evidence="13">
    <location>
        <begin position="59"/>
        <end position="152"/>
    </location>
</feature>
<feature type="transmembrane region" description="Helical" evidence="11">
    <location>
        <begin position="21"/>
        <end position="46"/>
    </location>
</feature>
<organism evidence="14 15">
    <name type="scientific">Aciduricibacillus chroicocephali</name>
    <dbReference type="NCBI Taxonomy" id="3054939"/>
    <lineage>
        <taxon>Bacteria</taxon>
        <taxon>Bacillati</taxon>
        <taxon>Bacillota</taxon>
        <taxon>Bacilli</taxon>
        <taxon>Bacillales</taxon>
        <taxon>Bacillaceae</taxon>
        <taxon>Aciduricibacillus</taxon>
    </lineage>
</organism>
<evidence type="ECO:0000256" key="5">
    <source>
        <dbReference type="ARBA" id="ARBA00022618"/>
    </source>
</evidence>
<evidence type="ECO:0000256" key="9">
    <source>
        <dbReference type="ARBA" id="ARBA00023306"/>
    </source>
</evidence>
<dbReference type="Proteomes" id="UP001180087">
    <property type="component" value="Chromosome"/>
</dbReference>
<dbReference type="Pfam" id="PF18075">
    <property type="entry name" value="FtsX_ECD"/>
    <property type="match status" value="1"/>
</dbReference>
<keyword evidence="4 10" id="KW-1003">Cell membrane</keyword>
<dbReference type="RefSeq" id="WP_348026525.1">
    <property type="nucleotide sequence ID" value="NZ_CP129113.1"/>
</dbReference>
<evidence type="ECO:0000256" key="11">
    <source>
        <dbReference type="SAM" id="Phobius"/>
    </source>
</evidence>
<name>A0ABY9KSS5_9BACI</name>
<sequence length="297" mass="33414">MKFSTLSRHAREAMKNIFRNGWMTVAAVAAVTTTLVLVAASLAIILNLNQIAKKVEQDIQIDVLIDNTADEADIKLLGEELEQMDGVKSVVFSSKEDELKQLKKSFGDNARSWEIFEKDNPLNHVYKVKTSNPEDTVAKAKTIEKMNYVEKVNYGEETVKRLFQFNKYARAIGIVLIVGLLFTAIFLISNTIKLTIMARSKEIGIMKLVGATNGFIRWPFFIEGMLLGLLGSVVPIILILSGYYYLDHYVKGKISYSFMDLLPYNPFAFELSIIVILLGVLIGVWGSVMSIRKFLKI</sequence>
<keyword evidence="8 10" id="KW-0472">Membrane</keyword>
<evidence type="ECO:0000256" key="3">
    <source>
        <dbReference type="ARBA" id="ARBA00021907"/>
    </source>
</evidence>
<proteinExistence type="inferred from homology"/>
<dbReference type="InterPro" id="IPR004513">
    <property type="entry name" value="FtsX"/>
</dbReference>
<evidence type="ECO:0000256" key="10">
    <source>
        <dbReference type="PIRNR" id="PIRNR003097"/>
    </source>
</evidence>
<accession>A0ABY9KSS5</accession>
<comment type="function">
    <text evidence="10">Part of the ABC transporter FtsEX involved in asymmetric cellular division facilitating the initiation of sporulation.</text>
</comment>
<feature type="transmembrane region" description="Helical" evidence="11">
    <location>
        <begin position="226"/>
        <end position="246"/>
    </location>
</feature>
<comment type="subcellular location">
    <subcellularLocation>
        <location evidence="1">Cell membrane</location>
        <topology evidence="1">Multi-pass membrane protein</topology>
    </subcellularLocation>
</comment>
<dbReference type="NCBIfam" id="NF038347">
    <property type="entry name" value="FtsX_Gpos"/>
    <property type="match status" value="1"/>
</dbReference>
<comment type="similarity">
    <text evidence="2 10">Belongs to the ABC-4 integral membrane protein family. FtsX subfamily.</text>
</comment>
<dbReference type="EMBL" id="CP129113">
    <property type="protein sequence ID" value="WLV23969.1"/>
    <property type="molecule type" value="Genomic_DNA"/>
</dbReference>
<evidence type="ECO:0000256" key="1">
    <source>
        <dbReference type="ARBA" id="ARBA00004651"/>
    </source>
</evidence>
<keyword evidence="9 10" id="KW-0131">Cell cycle</keyword>
<gene>
    <name evidence="14" type="primary">ftsX</name>
    <name evidence="14" type="ORF">QR721_10025</name>
</gene>
<reference evidence="14" key="1">
    <citation type="submission" date="2023-06" db="EMBL/GenBank/DDBJ databases">
        <title>A Treasure from Seagulls: Isolation and Description of Aciduricobacillus qingdaonensis gen. nov., sp. nov., a Rare Obligately Uric Acid-utilizing Member in the Family Bacillaceae.</title>
        <authorList>
            <person name="Liu W."/>
            <person name="Wang B."/>
        </authorList>
    </citation>
    <scope>NUCLEOTIDE SEQUENCE</scope>
    <source>
        <strain evidence="14">44XB</strain>
    </source>
</reference>
<keyword evidence="15" id="KW-1185">Reference proteome</keyword>
<dbReference type="Pfam" id="PF02687">
    <property type="entry name" value="FtsX"/>
    <property type="match status" value="1"/>
</dbReference>
<keyword evidence="7 11" id="KW-1133">Transmembrane helix</keyword>
<evidence type="ECO:0000256" key="2">
    <source>
        <dbReference type="ARBA" id="ARBA00007379"/>
    </source>
</evidence>
<feature type="transmembrane region" description="Helical" evidence="11">
    <location>
        <begin position="266"/>
        <end position="288"/>
    </location>
</feature>
<evidence type="ECO:0000259" key="13">
    <source>
        <dbReference type="Pfam" id="PF18075"/>
    </source>
</evidence>
<evidence type="ECO:0000313" key="15">
    <source>
        <dbReference type="Proteomes" id="UP001180087"/>
    </source>
</evidence>
<feature type="domain" description="ABC3 transporter permease C-terminal" evidence="12">
    <location>
        <begin position="174"/>
        <end position="297"/>
    </location>
</feature>
<dbReference type="PANTHER" id="PTHR47755">
    <property type="entry name" value="CELL DIVISION PROTEIN FTSX"/>
    <property type="match status" value="1"/>
</dbReference>
<keyword evidence="6 11" id="KW-0812">Transmembrane</keyword>